<dbReference type="SMART" id="SM00239">
    <property type="entry name" value="C2"/>
    <property type="match status" value="2"/>
</dbReference>
<evidence type="ECO:0000259" key="9">
    <source>
        <dbReference type="PROSITE" id="PS50004"/>
    </source>
</evidence>
<accession>A0A2J7QL51</accession>
<dbReference type="Pfam" id="PF00595">
    <property type="entry name" value="PDZ"/>
    <property type="match status" value="1"/>
</dbReference>
<dbReference type="PANTHER" id="PTHR12157">
    <property type="entry name" value="REGULATING SYNAPTIC MEMBRANE EXOCYTOSIS PROTEIN"/>
    <property type="match status" value="1"/>
</dbReference>
<dbReference type="SUPFAM" id="SSF50156">
    <property type="entry name" value="PDZ domain-like"/>
    <property type="match status" value="1"/>
</dbReference>
<evidence type="ECO:0000256" key="4">
    <source>
        <dbReference type="ARBA" id="ARBA00022833"/>
    </source>
</evidence>
<feature type="compositionally biased region" description="Low complexity" evidence="8">
    <location>
        <begin position="1218"/>
        <end position="1231"/>
    </location>
</feature>
<evidence type="ECO:0000259" key="10">
    <source>
        <dbReference type="PROSITE" id="PS50106"/>
    </source>
</evidence>
<dbReference type="OrthoDB" id="420032at2759"/>
<dbReference type="PROSITE" id="PS50916">
    <property type="entry name" value="RABBD"/>
    <property type="match status" value="1"/>
</dbReference>
<keyword evidence="3 7" id="KW-0863">Zinc-finger</keyword>
<dbReference type="Gene3D" id="2.60.40.150">
    <property type="entry name" value="C2 domain"/>
    <property type="match status" value="2"/>
</dbReference>
<dbReference type="GO" id="GO:0042734">
    <property type="term" value="C:presynaptic membrane"/>
    <property type="evidence" value="ECO:0007669"/>
    <property type="project" value="TreeGrafter"/>
</dbReference>
<dbReference type="CDD" id="cd06714">
    <property type="entry name" value="PDZ_RIM-like"/>
    <property type="match status" value="1"/>
</dbReference>
<dbReference type="InterPro" id="IPR001478">
    <property type="entry name" value="PDZ"/>
</dbReference>
<dbReference type="InterPro" id="IPR036034">
    <property type="entry name" value="PDZ_sf"/>
</dbReference>
<feature type="region of interest" description="Disordered" evidence="8">
    <location>
        <begin position="1088"/>
        <end position="1234"/>
    </location>
</feature>
<feature type="compositionally biased region" description="Polar residues" evidence="8">
    <location>
        <begin position="1203"/>
        <end position="1216"/>
    </location>
</feature>
<dbReference type="InterPro" id="IPR011011">
    <property type="entry name" value="Znf_FYVE_PHD"/>
</dbReference>
<dbReference type="SMART" id="SM00228">
    <property type="entry name" value="PDZ"/>
    <property type="match status" value="1"/>
</dbReference>
<dbReference type="InterPro" id="IPR017455">
    <property type="entry name" value="Znf_FYVE-rel"/>
</dbReference>
<comment type="caution">
    <text evidence="13">The sequence shown here is derived from an EMBL/GenBank/DDBJ whole genome shotgun (WGS) entry which is preliminary data.</text>
</comment>
<keyword evidence="14" id="KW-1185">Reference proteome</keyword>
<dbReference type="SUPFAM" id="SSF49562">
    <property type="entry name" value="C2 domain (Calcium/lipid-binding domain, CaLB)"/>
    <property type="match status" value="2"/>
</dbReference>
<feature type="compositionally biased region" description="Basic and acidic residues" evidence="8">
    <location>
        <begin position="219"/>
        <end position="236"/>
    </location>
</feature>
<dbReference type="PROSITE" id="PS50106">
    <property type="entry name" value="PDZ"/>
    <property type="match status" value="1"/>
</dbReference>
<feature type="region of interest" description="Disordered" evidence="8">
    <location>
        <begin position="210"/>
        <end position="302"/>
    </location>
</feature>
<keyword evidence="1" id="KW-0479">Metal-binding</keyword>
<dbReference type="EMBL" id="NEVH01013250">
    <property type="protein sequence ID" value="PNF29313.1"/>
    <property type="molecule type" value="Genomic_DNA"/>
</dbReference>
<dbReference type="Pfam" id="PF22601">
    <property type="entry name" value="RIM2a_ZnF"/>
    <property type="match status" value="1"/>
</dbReference>
<dbReference type="InterPro" id="IPR010911">
    <property type="entry name" value="Rab_BD"/>
</dbReference>
<feature type="compositionally biased region" description="Low complexity" evidence="8">
    <location>
        <begin position="819"/>
        <end position="828"/>
    </location>
</feature>
<evidence type="ECO:0000313" key="14">
    <source>
        <dbReference type="Proteomes" id="UP000235965"/>
    </source>
</evidence>
<feature type="domain" description="C2" evidence="9">
    <location>
        <begin position="664"/>
        <end position="786"/>
    </location>
</feature>
<feature type="compositionally biased region" description="Low complexity" evidence="8">
    <location>
        <begin position="356"/>
        <end position="370"/>
    </location>
</feature>
<dbReference type="CDD" id="cd04028">
    <property type="entry name" value="C2B_RIM1alpha"/>
    <property type="match status" value="1"/>
</dbReference>
<reference evidence="13 14" key="1">
    <citation type="submission" date="2017-12" db="EMBL/GenBank/DDBJ databases">
        <title>Hemimetabolous genomes reveal molecular basis of termite eusociality.</title>
        <authorList>
            <person name="Harrison M.C."/>
            <person name="Jongepier E."/>
            <person name="Robertson H.M."/>
            <person name="Arning N."/>
            <person name="Bitard-Feildel T."/>
            <person name="Chao H."/>
            <person name="Childers C.P."/>
            <person name="Dinh H."/>
            <person name="Doddapaneni H."/>
            <person name="Dugan S."/>
            <person name="Gowin J."/>
            <person name="Greiner C."/>
            <person name="Han Y."/>
            <person name="Hu H."/>
            <person name="Hughes D.S.T."/>
            <person name="Huylmans A.-K."/>
            <person name="Kemena C."/>
            <person name="Kremer L.P.M."/>
            <person name="Lee S.L."/>
            <person name="Lopez-Ezquerra A."/>
            <person name="Mallet L."/>
            <person name="Monroy-Kuhn J.M."/>
            <person name="Moser A."/>
            <person name="Murali S.C."/>
            <person name="Muzny D.M."/>
            <person name="Otani S."/>
            <person name="Piulachs M.-D."/>
            <person name="Poelchau M."/>
            <person name="Qu J."/>
            <person name="Schaub F."/>
            <person name="Wada-Katsumata A."/>
            <person name="Worley K.C."/>
            <person name="Xie Q."/>
            <person name="Ylla G."/>
            <person name="Poulsen M."/>
            <person name="Gibbs R.A."/>
            <person name="Schal C."/>
            <person name="Richards S."/>
            <person name="Belles X."/>
            <person name="Korb J."/>
            <person name="Bornberg-Bauer E."/>
        </authorList>
    </citation>
    <scope>NUCLEOTIDE SEQUENCE [LARGE SCALE GENOMIC DNA]</scope>
    <source>
        <tissue evidence="13">Whole body</tissue>
    </source>
</reference>
<evidence type="ECO:0000256" key="8">
    <source>
        <dbReference type="SAM" id="MobiDB-lite"/>
    </source>
</evidence>
<dbReference type="FunCoup" id="A0A2J7QL51">
    <property type="interactions" value="124"/>
</dbReference>
<feature type="domain" description="RabBD" evidence="12">
    <location>
        <begin position="63"/>
        <end position="189"/>
    </location>
</feature>
<dbReference type="PROSITE" id="PS50178">
    <property type="entry name" value="ZF_FYVE"/>
    <property type="match status" value="1"/>
</dbReference>
<dbReference type="CDD" id="cd04031">
    <property type="entry name" value="C2A_RIM1alpha"/>
    <property type="match status" value="1"/>
</dbReference>
<dbReference type="Pfam" id="PF00168">
    <property type="entry name" value="C2"/>
    <property type="match status" value="2"/>
</dbReference>
<feature type="compositionally biased region" description="Basic and acidic residues" evidence="8">
    <location>
        <begin position="1031"/>
        <end position="1044"/>
    </location>
</feature>
<dbReference type="GO" id="GO:0031267">
    <property type="term" value="F:small GTPase binding"/>
    <property type="evidence" value="ECO:0007669"/>
    <property type="project" value="InterPro"/>
</dbReference>
<feature type="compositionally biased region" description="Basic and acidic residues" evidence="8">
    <location>
        <begin position="451"/>
        <end position="466"/>
    </location>
</feature>
<dbReference type="STRING" id="105785.A0A2J7QL51"/>
<dbReference type="InterPro" id="IPR013083">
    <property type="entry name" value="Znf_RING/FYVE/PHD"/>
</dbReference>
<dbReference type="SUPFAM" id="SSF57903">
    <property type="entry name" value="FYVE/PHD zinc finger"/>
    <property type="match status" value="1"/>
</dbReference>
<dbReference type="Proteomes" id="UP000235965">
    <property type="component" value="Unassembled WGS sequence"/>
</dbReference>
<feature type="compositionally biased region" description="Low complexity" evidence="8">
    <location>
        <begin position="410"/>
        <end position="437"/>
    </location>
</feature>
<dbReference type="FunFam" id="2.60.40.150:FF:000003">
    <property type="entry name" value="Regulating synaptic membrane exocytosis protein 2"/>
    <property type="match status" value="1"/>
</dbReference>
<keyword evidence="4" id="KW-0862">Zinc</keyword>
<proteinExistence type="predicted"/>
<dbReference type="GO" id="GO:0048167">
    <property type="term" value="P:regulation of synaptic plasticity"/>
    <property type="evidence" value="ECO:0007669"/>
    <property type="project" value="TreeGrafter"/>
</dbReference>
<evidence type="ECO:0000256" key="2">
    <source>
        <dbReference type="ARBA" id="ARBA00022737"/>
    </source>
</evidence>
<feature type="domain" description="C2" evidence="9">
    <location>
        <begin position="1315"/>
        <end position="1434"/>
    </location>
</feature>
<dbReference type="InterPro" id="IPR000008">
    <property type="entry name" value="C2_dom"/>
</dbReference>
<evidence type="ECO:0000256" key="5">
    <source>
        <dbReference type="ARBA" id="ARBA00023018"/>
    </source>
</evidence>
<dbReference type="GO" id="GO:0006886">
    <property type="term" value="P:intracellular protein transport"/>
    <property type="evidence" value="ECO:0007669"/>
    <property type="project" value="InterPro"/>
</dbReference>
<feature type="region of interest" description="Disordered" evidence="8">
    <location>
        <begin position="623"/>
        <end position="660"/>
    </location>
</feature>
<evidence type="ECO:0000259" key="12">
    <source>
        <dbReference type="PROSITE" id="PS50916"/>
    </source>
</evidence>
<dbReference type="GO" id="GO:0044325">
    <property type="term" value="F:transmembrane transporter binding"/>
    <property type="evidence" value="ECO:0007669"/>
    <property type="project" value="TreeGrafter"/>
</dbReference>
<dbReference type="InterPro" id="IPR054386">
    <property type="entry name" value="RIM_Znf"/>
</dbReference>
<dbReference type="GO" id="GO:0050806">
    <property type="term" value="P:positive regulation of synaptic transmission"/>
    <property type="evidence" value="ECO:0007669"/>
    <property type="project" value="TreeGrafter"/>
</dbReference>
<evidence type="ECO:0000256" key="7">
    <source>
        <dbReference type="PROSITE-ProRule" id="PRU00091"/>
    </source>
</evidence>
<dbReference type="Gene3D" id="3.30.40.10">
    <property type="entry name" value="Zinc/RING finger domain, C3HC4 (zinc finger)"/>
    <property type="match status" value="1"/>
</dbReference>
<feature type="region of interest" description="Disordered" evidence="8">
    <location>
        <begin position="813"/>
        <end position="959"/>
    </location>
</feature>
<feature type="compositionally biased region" description="Basic residues" evidence="8">
    <location>
        <begin position="393"/>
        <end position="407"/>
    </location>
</feature>
<feature type="compositionally biased region" description="Low complexity" evidence="8">
    <location>
        <begin position="1123"/>
        <end position="1134"/>
    </location>
</feature>
<dbReference type="Gene3D" id="2.30.42.10">
    <property type="match status" value="1"/>
</dbReference>
<comment type="subcellular location">
    <subcellularLocation>
        <location evidence="6">Synapse</location>
    </subcellularLocation>
</comment>
<dbReference type="GO" id="GO:0008270">
    <property type="term" value="F:zinc ion binding"/>
    <property type="evidence" value="ECO:0007669"/>
    <property type="project" value="UniProtKB-KW"/>
</dbReference>
<evidence type="ECO:0000256" key="3">
    <source>
        <dbReference type="ARBA" id="ARBA00022771"/>
    </source>
</evidence>
<keyword evidence="5" id="KW-0770">Synapse</keyword>
<evidence type="ECO:0000313" key="13">
    <source>
        <dbReference type="EMBL" id="PNF29313.1"/>
    </source>
</evidence>
<dbReference type="GO" id="GO:0042391">
    <property type="term" value="P:regulation of membrane potential"/>
    <property type="evidence" value="ECO:0007669"/>
    <property type="project" value="TreeGrafter"/>
</dbReference>
<feature type="domain" description="PDZ" evidence="10">
    <location>
        <begin position="501"/>
        <end position="596"/>
    </location>
</feature>
<sequence>MVESLHHESVQFFFLPCAVGSNKHSQDRTIASVQRGIIIQLTITLIFRINSVISCCHLTMADLPDMSHLTAEERRIIESVMMRQKQEEEREHEIMRRKQDEVQVLEDTIRQRSEQQKKAGVELDATCHICLKTKFADGVGHICNYCNIRCCARCGGKVTLRSNKVIWVCILCRKKQELLSKTGQWINKGMGTGDAIMRRIEADLHQQPEDITPTLTTPIDKRPKLERAHSAAEKENVPLARSGSVLRRQYSQQEQTTTSGRRMSASDSGVDVISPSQRYTGRVREPSVDRGQSFQQSYHEDDPRYYRNELEGLMRSQQQQQQSYQHLHGTGLYGSEIVHRGSGSAGVSAGGGFRNDSLSSEQSSSMDMTSCPPTAVMRGSSGAPMMMISGGNNKKHKRSGSGKKAHAHPSSTASQQSQQQLVTSRHLQQSQQQSFSSSDDELRSTPECTSCEEHDSEKGDPAESMGDRLKKQAILDEKIKKFLAHPLSWQISADGTRMIGHMILKKTVREGVGPTSSAAILGLKVVGGKLLENGGRGALIEKVKKGSTADVEGQLRPGDEVIEWNGRSLQGKSFQEVYDIIAESKQEPQVELIVTRILGSRQTPQTQWGRSYTTPTHMHKDVYESSHRDKPSVLVTSPGSPDLHIPARSARPPRLGSSPTISNVGGRLQVKLWFDSGALQLVVTIASAAGLMPRNNGQPRNPYAKLFLLPDRSEKSKRRTKTLANTNDPMWNQTFIYSSIRRADLKLRVLEVTVWDYVRYGANDFLGEVVVELSEAPLNEEPVWYYLSVHEEIPTHPYSRHADVDPTVMELTLTPTDHLSPPSTTSRLSDSDTSECDLEDGLSGGGIRERRIADGASISSVGSSSSPPPEIEMQEHRRSRRDMSPQGRKRAAVMMSRDKMVSYQPQRKNGGQVMMGQRSHSAAPTDSPSLHSRSRSKSPRRMGEHRSLSPPEGRMHLHGQSIPSHAYVPRFSRSATATPTGSPKKRQLPQIPQALQKALKERVTQDLEDRARMMKQRMKVMQGMRGSGMGRWERNYSGRSDSDLPSHSTMSSADHRVRRIPHSLSPDKDVMGDFGDSDIESVVSITSSAFSTQSERPRGSRGLSDYGSSSGGGGGQRMEIHHSGAQGANSSSGSKRNTFTRSLSNADVPSDEKADGSLSDTAVGHIHGMEGSRRKMVGSSERSGKPTGGGGNSSCQFVGLGKKSNSTSQLSATEGGTRNRSSPSSKSIQRSQEVVPPLRCHNHPFVAPSTSHNLPSKHFTTGEVGASSLNSISSSEGSTWSPSLRLAQDGGQLSDFIDGLGPGQLVGRQVLGAPALGDIQLSMCYQKGYLEVEVIRARGLQARQGSKVLPAPYVKVYLVSGKKCIAKAKTATARRTLDPLYQQQLAFREPFQGCILQVTVWGDYGRIEGKKVFMGVAQIMLDDLNLSNIVIGWYKLFGTTSL</sequence>
<dbReference type="InterPro" id="IPR035892">
    <property type="entry name" value="C2_domain_sf"/>
</dbReference>
<dbReference type="PROSITE" id="PS50004">
    <property type="entry name" value="C2"/>
    <property type="match status" value="2"/>
</dbReference>
<dbReference type="InterPro" id="IPR039032">
    <property type="entry name" value="Rim-like"/>
</dbReference>
<feature type="compositionally biased region" description="Polar residues" evidence="8">
    <location>
        <begin position="1135"/>
        <end position="1147"/>
    </location>
</feature>
<evidence type="ECO:0000259" key="11">
    <source>
        <dbReference type="PROSITE" id="PS50178"/>
    </source>
</evidence>
<feature type="domain" description="FYVE-type" evidence="11">
    <location>
        <begin position="127"/>
        <end position="177"/>
    </location>
</feature>
<dbReference type="PANTHER" id="PTHR12157:SF21">
    <property type="entry name" value="RAB3 INTERACTING MOLECULE, ISOFORM F"/>
    <property type="match status" value="1"/>
</dbReference>
<evidence type="ECO:0008006" key="15">
    <source>
        <dbReference type="Google" id="ProtNLM"/>
    </source>
</evidence>
<protein>
    <recommendedName>
        <fullName evidence="15">Regulating synaptic membrane exocytosis protein 2</fullName>
    </recommendedName>
</protein>
<dbReference type="InParanoid" id="A0A2J7QL51"/>
<feature type="region of interest" description="Disordered" evidence="8">
    <location>
        <begin position="1020"/>
        <end position="1075"/>
    </location>
</feature>
<keyword evidence="2" id="KW-0677">Repeat</keyword>
<dbReference type="FunFam" id="3.30.40.10:FF:000453">
    <property type="entry name" value="Uncharacterized protein, isoform D"/>
    <property type="match status" value="1"/>
</dbReference>
<dbReference type="FunFam" id="2.60.40.150:FF:000188">
    <property type="entry name" value="Uncharacterized protein, isoform D"/>
    <property type="match status" value="1"/>
</dbReference>
<dbReference type="FunFam" id="2.30.42.10:FF:000003">
    <property type="entry name" value="Regulating synaptic membrane exocytosis protein 1, putative"/>
    <property type="match status" value="1"/>
</dbReference>
<evidence type="ECO:0000256" key="1">
    <source>
        <dbReference type="ARBA" id="ARBA00022723"/>
    </source>
</evidence>
<dbReference type="GO" id="GO:0048791">
    <property type="term" value="P:calcium ion-regulated exocytosis of neurotransmitter"/>
    <property type="evidence" value="ECO:0007669"/>
    <property type="project" value="TreeGrafter"/>
</dbReference>
<feature type="region of interest" description="Disordered" evidence="8">
    <location>
        <begin position="342"/>
        <end position="466"/>
    </location>
</feature>
<feature type="compositionally biased region" description="Polar residues" evidence="8">
    <location>
        <begin position="249"/>
        <end position="267"/>
    </location>
</feature>
<evidence type="ECO:0000256" key="6">
    <source>
        <dbReference type="ARBA" id="ARBA00034103"/>
    </source>
</evidence>
<organism evidence="13 14">
    <name type="scientific">Cryptotermes secundus</name>
    <dbReference type="NCBI Taxonomy" id="105785"/>
    <lineage>
        <taxon>Eukaryota</taxon>
        <taxon>Metazoa</taxon>
        <taxon>Ecdysozoa</taxon>
        <taxon>Arthropoda</taxon>
        <taxon>Hexapoda</taxon>
        <taxon>Insecta</taxon>
        <taxon>Pterygota</taxon>
        <taxon>Neoptera</taxon>
        <taxon>Polyneoptera</taxon>
        <taxon>Dictyoptera</taxon>
        <taxon>Blattodea</taxon>
        <taxon>Blattoidea</taxon>
        <taxon>Termitoidae</taxon>
        <taxon>Kalotermitidae</taxon>
        <taxon>Cryptotermitinae</taxon>
        <taxon>Cryptotermes</taxon>
    </lineage>
</organism>
<gene>
    <name evidence="13" type="ORF">B7P43_G07820</name>
</gene>
<name>A0A2J7QL51_9NEOP</name>
<dbReference type="GO" id="GO:0048788">
    <property type="term" value="C:cytoskeleton of presynaptic active zone"/>
    <property type="evidence" value="ECO:0007669"/>
    <property type="project" value="TreeGrafter"/>
</dbReference>